<dbReference type="InterPro" id="IPR007815">
    <property type="entry name" value="Emycin_Estase"/>
</dbReference>
<evidence type="ECO:0000256" key="1">
    <source>
        <dbReference type="SAM" id="MobiDB-lite"/>
    </source>
</evidence>
<gene>
    <name evidence="2" type="ORF">DFR70_11832</name>
</gene>
<dbReference type="RefSeq" id="WP_040735173.1">
    <property type="nucleotide sequence ID" value="NZ_QJKF01000018.1"/>
</dbReference>
<dbReference type="EMBL" id="QJKF01000018">
    <property type="protein sequence ID" value="PXX57377.1"/>
    <property type="molecule type" value="Genomic_DNA"/>
</dbReference>
<dbReference type="PANTHER" id="PTHR31299">
    <property type="entry name" value="ESTERASE, PUTATIVE (AFU_ORTHOLOGUE AFUA_1G05850)-RELATED"/>
    <property type="match status" value="1"/>
</dbReference>
<dbReference type="Gene3D" id="3.30.1870.10">
    <property type="entry name" value="EreA-like, domain 2"/>
    <property type="match status" value="1"/>
</dbReference>
<keyword evidence="3" id="KW-1185">Reference proteome</keyword>
<dbReference type="GO" id="GO:0046677">
    <property type="term" value="P:response to antibiotic"/>
    <property type="evidence" value="ECO:0007669"/>
    <property type="project" value="InterPro"/>
</dbReference>
<comment type="caution">
    <text evidence="2">The sequence shown here is derived from an EMBL/GenBank/DDBJ whole genome shotgun (WGS) entry which is preliminary data.</text>
</comment>
<feature type="region of interest" description="Disordered" evidence="1">
    <location>
        <begin position="103"/>
        <end position="123"/>
    </location>
</feature>
<dbReference type="OrthoDB" id="4329964at2"/>
<dbReference type="SUPFAM" id="SSF159501">
    <property type="entry name" value="EreA/ChaN-like"/>
    <property type="match status" value="1"/>
</dbReference>
<evidence type="ECO:0000313" key="2">
    <source>
        <dbReference type="EMBL" id="PXX57377.1"/>
    </source>
</evidence>
<name>A0A318JP45_9NOCA</name>
<dbReference type="InterPro" id="IPR052036">
    <property type="entry name" value="Hydrolase/PRTase-associated"/>
</dbReference>
<protein>
    <submittedName>
        <fullName evidence="2">Erythromycin esterase</fullName>
    </submittedName>
</protein>
<organism evidence="2 3">
    <name type="scientific">Nocardia tenerifensis</name>
    <dbReference type="NCBI Taxonomy" id="228006"/>
    <lineage>
        <taxon>Bacteria</taxon>
        <taxon>Bacillati</taxon>
        <taxon>Actinomycetota</taxon>
        <taxon>Actinomycetes</taxon>
        <taxon>Mycobacteriales</taxon>
        <taxon>Nocardiaceae</taxon>
        <taxon>Nocardia</taxon>
    </lineage>
</organism>
<sequence>MTQNIRDFIPPACHVVALGEPTHQEPAFQLIRNQLFAQLADLGFRSFVLETDRVAALAVDDYVRDGVGTLDTALSEGFSHGWGEQEGNRRLLAWMREYNRQRPPEDQLSFHGSDAPTETMSAPSPRRYLEYARDYLQFDADLTSLLGEDELWSREAAIMNPADSLGATPEAERARVIAEGMLIALERRGTDPVGPARAEWHRARTHLTAGLDLLRYHRQAARDLELNERISLLATTRDAIMARNLLDIRAVEITRGPTMLSAHNYHLRRNSGTMRVAGLVLDWLGAGALIGALLGEQYTFIAGSLGRSDTLDLPEPTPDTYEGLLRTQLHTWGLTPADTITSGRTRTDTVPEKGYFPLDSKILATADTVLFIGDGVPASPTEPSHSLATSDT</sequence>
<proteinExistence type="predicted"/>
<reference evidence="2 3" key="1">
    <citation type="submission" date="2018-05" db="EMBL/GenBank/DDBJ databases">
        <title>Genomic Encyclopedia of Type Strains, Phase IV (KMG-IV): sequencing the most valuable type-strain genomes for metagenomic binning, comparative biology and taxonomic classification.</title>
        <authorList>
            <person name="Goeker M."/>
        </authorList>
    </citation>
    <scope>NUCLEOTIDE SEQUENCE [LARGE SCALE GENOMIC DNA]</scope>
    <source>
        <strain evidence="2 3">DSM 44704</strain>
    </source>
</reference>
<evidence type="ECO:0000313" key="3">
    <source>
        <dbReference type="Proteomes" id="UP000247569"/>
    </source>
</evidence>
<dbReference type="Proteomes" id="UP000247569">
    <property type="component" value="Unassembled WGS sequence"/>
</dbReference>
<dbReference type="Pfam" id="PF05139">
    <property type="entry name" value="Erythro_esteras"/>
    <property type="match status" value="1"/>
</dbReference>
<accession>A0A318JP45</accession>
<dbReference type="AlphaFoldDB" id="A0A318JP45"/>
<dbReference type="CDD" id="cd14728">
    <property type="entry name" value="Ere-like"/>
    <property type="match status" value="1"/>
</dbReference>
<dbReference type="PANTHER" id="PTHR31299:SF0">
    <property type="entry name" value="ESTERASE, PUTATIVE (AFU_ORTHOLOGUE AFUA_1G05850)-RELATED"/>
    <property type="match status" value="1"/>
</dbReference>